<evidence type="ECO:0008006" key="3">
    <source>
        <dbReference type="Google" id="ProtNLM"/>
    </source>
</evidence>
<gene>
    <name evidence="1" type="ORF">RirG_224010</name>
</gene>
<evidence type="ECO:0000313" key="1">
    <source>
        <dbReference type="EMBL" id="EXX55594.1"/>
    </source>
</evidence>
<dbReference type="InterPro" id="IPR032675">
    <property type="entry name" value="LRR_dom_sf"/>
</dbReference>
<keyword evidence="2" id="KW-1185">Reference proteome</keyword>
<comment type="caution">
    <text evidence="1">The sequence shown here is derived from an EMBL/GenBank/DDBJ whole genome shotgun (WGS) entry which is preliminary data.</text>
</comment>
<dbReference type="HOGENOM" id="CLU_028913_8_1_1"/>
<dbReference type="EMBL" id="JEMT01028106">
    <property type="protein sequence ID" value="EXX55594.1"/>
    <property type="molecule type" value="Genomic_DNA"/>
</dbReference>
<accession>A0A015JKW4</accession>
<proteinExistence type="predicted"/>
<reference evidence="1 2" key="1">
    <citation type="submission" date="2014-02" db="EMBL/GenBank/DDBJ databases">
        <title>Single nucleus genome sequencing reveals high similarity among nuclei of an endomycorrhizal fungus.</title>
        <authorList>
            <person name="Lin K."/>
            <person name="Geurts R."/>
            <person name="Zhang Z."/>
            <person name="Limpens E."/>
            <person name="Saunders D.G."/>
            <person name="Mu D."/>
            <person name="Pang E."/>
            <person name="Cao H."/>
            <person name="Cha H."/>
            <person name="Lin T."/>
            <person name="Zhou Q."/>
            <person name="Shang Y."/>
            <person name="Li Y."/>
            <person name="Ivanov S."/>
            <person name="Sharma T."/>
            <person name="Velzen R.V."/>
            <person name="Ruijter N.D."/>
            <person name="Aanen D.K."/>
            <person name="Win J."/>
            <person name="Kamoun S."/>
            <person name="Bisseling T."/>
            <person name="Huang S."/>
        </authorList>
    </citation>
    <scope>NUCLEOTIDE SEQUENCE [LARGE SCALE GENOMIC DNA]</scope>
    <source>
        <strain evidence="2">DAOM197198w</strain>
    </source>
</reference>
<evidence type="ECO:0000313" key="2">
    <source>
        <dbReference type="Proteomes" id="UP000022910"/>
    </source>
</evidence>
<dbReference type="SUPFAM" id="SSF52047">
    <property type="entry name" value="RNI-like"/>
    <property type="match status" value="1"/>
</dbReference>
<dbReference type="AlphaFoldDB" id="A0A015JKW4"/>
<dbReference type="Proteomes" id="UP000022910">
    <property type="component" value="Unassembled WGS sequence"/>
</dbReference>
<sequence>MSSLNKDILFLIFEELQEDSKSLFSCLMVNRLWCENVVPILWRNPWCYSNINYANKTYLFFIIACYLLDDIKEFITDRGIKLPSGSNQSLLFDYFSFCRSINVNTINSIISIGSTFAYNQFFMQQEFYSLFMRKCPELKYFDMKSIKHQIFYFPEAIIRLESLCELKCNTSIDSSYFYGLSQFCQYIQRLIIINMDTKTNYGIVKLIEVQKNLKHFEWEDNFDEEHFMNDNPYDKIFLALEKKAASLNYLKIFFLYVINYEYTLLQKILPKFYKLKILIIESFFYFDEEQLEKLKMQVYHELEILNIDCTNRLSIITSIIENSGGRLKKILFRPDDAVNYEYDSFNENSLKFIRKIHENCPLIEYLTIAFSPSKEHFAEFEKLLKICQNLKSLLLILYNMDVIETEEMLKNGEILLKILIRSSPANFKEIRLSDDDLQFSLENLEEFLEKWRGRHALTIFTIDSNYIREDYTKLIDKYKSDGVIKDFKYFRHIDSLNYCV</sequence>
<protein>
    <recommendedName>
        <fullName evidence="3">F-box domain-containing protein</fullName>
    </recommendedName>
</protein>
<organism evidence="1 2">
    <name type="scientific">Rhizophagus irregularis (strain DAOM 197198w)</name>
    <name type="common">Glomus intraradices</name>
    <dbReference type="NCBI Taxonomy" id="1432141"/>
    <lineage>
        <taxon>Eukaryota</taxon>
        <taxon>Fungi</taxon>
        <taxon>Fungi incertae sedis</taxon>
        <taxon>Mucoromycota</taxon>
        <taxon>Glomeromycotina</taxon>
        <taxon>Glomeromycetes</taxon>
        <taxon>Glomerales</taxon>
        <taxon>Glomeraceae</taxon>
        <taxon>Rhizophagus</taxon>
    </lineage>
</organism>
<dbReference type="Gene3D" id="3.80.10.10">
    <property type="entry name" value="Ribonuclease Inhibitor"/>
    <property type="match status" value="1"/>
</dbReference>
<name>A0A015JKW4_RHIIW</name>